<dbReference type="Gene3D" id="1.10.472.170">
    <property type="match status" value="1"/>
</dbReference>
<dbReference type="GO" id="GO:0005634">
    <property type="term" value="C:nucleus"/>
    <property type="evidence" value="ECO:0007669"/>
    <property type="project" value="TreeGrafter"/>
</dbReference>
<dbReference type="InterPro" id="IPR013137">
    <property type="entry name" value="Znf_TFIIB"/>
</dbReference>
<dbReference type="GO" id="GO:0097550">
    <property type="term" value="C:transcription preinitiation complex"/>
    <property type="evidence" value="ECO:0007669"/>
    <property type="project" value="TreeGrafter"/>
</dbReference>
<dbReference type="InterPro" id="IPR036915">
    <property type="entry name" value="Cyclin-like_sf"/>
</dbReference>
<evidence type="ECO:0000259" key="2">
    <source>
        <dbReference type="Pfam" id="PF08271"/>
    </source>
</evidence>
<feature type="domain" description="Transcription factor TFIIB cyclin-like" evidence="1">
    <location>
        <begin position="290"/>
        <end position="375"/>
    </location>
</feature>
<dbReference type="Gene3D" id="1.10.472.10">
    <property type="entry name" value="Cyclin-like"/>
    <property type="match status" value="1"/>
</dbReference>
<feature type="domain" description="Transcription factor TFIIB cyclin-like" evidence="1">
    <location>
        <begin position="188"/>
        <end position="268"/>
    </location>
</feature>
<dbReference type="PANTHER" id="PTHR11618">
    <property type="entry name" value="TRANSCRIPTION INITIATION FACTOR IIB-RELATED"/>
    <property type="match status" value="1"/>
</dbReference>
<dbReference type="InterPro" id="IPR013150">
    <property type="entry name" value="TFIIB_cyclin"/>
</dbReference>
<accession>N1QVW7</accession>
<dbReference type="PANTHER" id="PTHR11618:SF54">
    <property type="entry name" value="TFIIB-TYPE DOMAIN-CONTAINING PROTEIN"/>
    <property type="match status" value="1"/>
</dbReference>
<dbReference type="ExpressionAtlas" id="N1QVW7">
    <property type="expression patterns" value="baseline"/>
</dbReference>
<evidence type="ECO:0000313" key="3">
    <source>
        <dbReference type="EnsemblPlants" id="EMT14827"/>
    </source>
</evidence>
<dbReference type="GO" id="GO:0017025">
    <property type="term" value="F:TBP-class protein binding"/>
    <property type="evidence" value="ECO:0007669"/>
    <property type="project" value="InterPro"/>
</dbReference>
<feature type="domain" description="TFIIB-type" evidence="2">
    <location>
        <begin position="95"/>
        <end position="128"/>
    </location>
</feature>
<evidence type="ECO:0000259" key="1">
    <source>
        <dbReference type="Pfam" id="PF00382"/>
    </source>
</evidence>
<dbReference type="Pfam" id="PF08271">
    <property type="entry name" value="Zn_Ribbon_TF"/>
    <property type="match status" value="1"/>
</dbReference>
<name>N1QVW7_AEGTA</name>
<reference evidence="3" key="1">
    <citation type="submission" date="2015-06" db="UniProtKB">
        <authorList>
            <consortium name="EnsemblPlants"/>
        </authorList>
    </citation>
    <scope>IDENTIFICATION</scope>
</reference>
<dbReference type="GO" id="GO:0070897">
    <property type="term" value="P:transcription preinitiation complex assembly"/>
    <property type="evidence" value="ECO:0007669"/>
    <property type="project" value="InterPro"/>
</dbReference>
<proteinExistence type="predicted"/>
<dbReference type="SUPFAM" id="SSF57783">
    <property type="entry name" value="Zinc beta-ribbon"/>
    <property type="match status" value="1"/>
</dbReference>
<dbReference type="AlphaFoldDB" id="N1QVW7"/>
<protein>
    <submittedName>
        <fullName evidence="3">Transcription initiation factor IIB</fullName>
    </submittedName>
</protein>
<dbReference type="Pfam" id="PF00382">
    <property type="entry name" value="TFIIB"/>
    <property type="match status" value="2"/>
</dbReference>
<dbReference type="PRINTS" id="PR00685">
    <property type="entry name" value="TIFACTORIIB"/>
</dbReference>
<dbReference type="SUPFAM" id="SSF47954">
    <property type="entry name" value="Cyclin-like"/>
    <property type="match status" value="2"/>
</dbReference>
<organism evidence="3">
    <name type="scientific">Aegilops tauschii</name>
    <name type="common">Tausch's goatgrass</name>
    <name type="synonym">Aegilops squarrosa</name>
    <dbReference type="NCBI Taxonomy" id="37682"/>
    <lineage>
        <taxon>Eukaryota</taxon>
        <taxon>Viridiplantae</taxon>
        <taxon>Streptophyta</taxon>
        <taxon>Embryophyta</taxon>
        <taxon>Tracheophyta</taxon>
        <taxon>Spermatophyta</taxon>
        <taxon>Magnoliopsida</taxon>
        <taxon>Liliopsida</taxon>
        <taxon>Poales</taxon>
        <taxon>Poaceae</taxon>
        <taxon>BOP clade</taxon>
        <taxon>Pooideae</taxon>
        <taxon>Triticodae</taxon>
        <taxon>Triticeae</taxon>
        <taxon>Triticinae</taxon>
        <taxon>Aegilops</taxon>
    </lineage>
</organism>
<dbReference type="EnsemblPlants" id="EMT14827">
    <property type="protein sequence ID" value="EMT14827"/>
    <property type="gene ID" value="F775_11678"/>
</dbReference>
<sequence length="393" mass="44555">MAGSGVADEGWNRGEACGEEGRGGEKKLRMSRAYRFHSSVHTWISMPSERYLTRSLWLHEDIIDDYMNEDIIDQVLSIYINKKRNKVAIKAKGTVIVFDRATGDTICSECGLVLDSRYIDEKDDWRTFTPLASKDDNYDPISTVKSPNNLKSRHNSTPAMRFDKNIFDHHNSFRGNIQKSVDFSSHQAGNAIHYIADMADRLGIVDNIKLQATNLYMKANDLKIFNIRKKHSLCAACLYIACRQANKARTIKEICTVTNGVTKKEVSRAKDLLVHHIVEKKGECMEISSVRPRDLVRRFCSTLGMSNKAIQAAEEAANRVQRLDIRRNAISIAGTIIYLISESSKEPCDKVAIKDICSVAGLTEITIRYCHKELCNYAPWLLEIYTTQHAKEK</sequence>
<dbReference type="InterPro" id="IPR000812">
    <property type="entry name" value="TFIIB"/>
</dbReference>